<dbReference type="KEGG" id="den:MHIR_DE00056"/>
<protein>
    <submittedName>
        <fullName evidence="1">Uncharacterized protein</fullName>
    </submittedName>
</protein>
<dbReference type="AlphaFoldDB" id="A0A143WRR9"/>
<dbReference type="EMBL" id="LN999833">
    <property type="protein sequence ID" value="CUX96418.1"/>
    <property type="molecule type" value="Genomic_DNA"/>
</dbReference>
<organism evidence="1 2">
    <name type="scientific">Candidatus Doolittlea endobia</name>
    <dbReference type="NCBI Taxonomy" id="1778262"/>
    <lineage>
        <taxon>Bacteria</taxon>
        <taxon>Pseudomonadati</taxon>
        <taxon>Pseudomonadota</taxon>
        <taxon>Gammaproteobacteria</taxon>
        <taxon>Enterobacterales</taxon>
        <taxon>Enterobacteriaceae</taxon>
        <taxon>Candidatus Doolittlea</taxon>
    </lineage>
</organism>
<accession>A0A143WRR9</accession>
<dbReference type="Proteomes" id="UP000095322">
    <property type="component" value="Chromosome I"/>
</dbReference>
<reference evidence="2" key="1">
    <citation type="submission" date="2016-01" db="EMBL/GenBank/DDBJ databases">
        <authorList>
            <person name="Husnik F."/>
        </authorList>
    </citation>
    <scope>NUCLEOTIDE SEQUENCE [LARGE SCALE GENOMIC DNA]</scope>
</reference>
<gene>
    <name evidence="1" type="ORF">MHIR_DE00056</name>
</gene>
<evidence type="ECO:0000313" key="1">
    <source>
        <dbReference type="EMBL" id="CUX96418.1"/>
    </source>
</evidence>
<name>A0A143WRR9_9ENTR</name>
<proteinExistence type="predicted"/>
<sequence length="32" mass="3858">MNDFDLAHMSWFEIRDSLNLIIYVGRKFNLVV</sequence>
<keyword evidence="2" id="KW-1185">Reference proteome</keyword>
<evidence type="ECO:0000313" key="2">
    <source>
        <dbReference type="Proteomes" id="UP000095322"/>
    </source>
</evidence>